<gene>
    <name evidence="1" type="ORF">DHV22_10550</name>
</gene>
<name>A0A3D6BUY0_9FLAO</name>
<comment type="caution">
    <text evidence="1">The sequence shown here is derived from an EMBL/GenBank/DDBJ whole genome shotgun (WGS) entry which is preliminary data.</text>
</comment>
<dbReference type="RefSeq" id="WP_417872199.1">
    <property type="nucleotide sequence ID" value="NZ_JBLWTM010000001.1"/>
</dbReference>
<dbReference type="EMBL" id="DPRK01000171">
    <property type="protein sequence ID" value="HCY81999.1"/>
    <property type="molecule type" value="Genomic_DNA"/>
</dbReference>
<dbReference type="AlphaFoldDB" id="A0A3D6BUY0"/>
<proteinExistence type="predicted"/>
<dbReference type="Proteomes" id="UP000263268">
    <property type="component" value="Unassembled WGS sequence"/>
</dbReference>
<evidence type="ECO:0000313" key="2">
    <source>
        <dbReference type="Proteomes" id="UP000263268"/>
    </source>
</evidence>
<protein>
    <submittedName>
        <fullName evidence="1">Lipocalin</fullName>
    </submittedName>
</protein>
<organism evidence="1 2">
    <name type="scientific">Xanthomarina gelatinilytica</name>
    <dbReference type="NCBI Taxonomy" id="1137281"/>
    <lineage>
        <taxon>Bacteria</taxon>
        <taxon>Pseudomonadati</taxon>
        <taxon>Bacteroidota</taxon>
        <taxon>Flavobacteriia</taxon>
        <taxon>Flavobacteriales</taxon>
        <taxon>Flavobacteriaceae</taxon>
        <taxon>Xanthomarina</taxon>
    </lineage>
</organism>
<accession>A0A3D6BUY0</accession>
<evidence type="ECO:0000313" key="1">
    <source>
        <dbReference type="EMBL" id="HCY81999.1"/>
    </source>
</evidence>
<sequence>MKHAIIFLFTLCLISCGTSKTVRDSKKVIKGNWTLTSITYSESGTYNVTLLDDASKSCFEGSTWQFIPNNNTGVYTINDSSCELGERYFVFTIQEIDETTGLYDFLLKPTNKKGKSETNQGFRLRLNALSETNMQWQQTVSVNNKPFTIFMNFTKL</sequence>
<reference evidence="1 2" key="1">
    <citation type="journal article" date="2018" name="Nat. Biotechnol.">
        <title>A standardized bacterial taxonomy based on genome phylogeny substantially revises the tree of life.</title>
        <authorList>
            <person name="Parks D.H."/>
            <person name="Chuvochina M."/>
            <person name="Waite D.W."/>
            <person name="Rinke C."/>
            <person name="Skarshewski A."/>
            <person name="Chaumeil P.A."/>
            <person name="Hugenholtz P."/>
        </authorList>
    </citation>
    <scope>NUCLEOTIDE SEQUENCE [LARGE SCALE GENOMIC DNA]</scope>
    <source>
        <strain evidence="1">UBA10227</strain>
    </source>
</reference>